<name>A0A8B3DER2_VIBHA</name>
<dbReference type="CDD" id="cd09281">
    <property type="entry name" value="UPF0066"/>
    <property type="match status" value="1"/>
</dbReference>
<dbReference type="InterPro" id="IPR023370">
    <property type="entry name" value="TrmO-like_N"/>
</dbReference>
<protein>
    <submittedName>
        <fullName evidence="4">tRNA (N6-threonylcarbamoyladenosine(37)-N6)-methyltransferase TrmO</fullName>
    </submittedName>
</protein>
<feature type="domain" description="TsaA-like" evidence="3">
    <location>
        <begin position="9"/>
        <end position="133"/>
    </location>
</feature>
<dbReference type="GO" id="GO:0008168">
    <property type="term" value="F:methyltransferase activity"/>
    <property type="evidence" value="ECO:0007669"/>
    <property type="project" value="UniProtKB-KW"/>
</dbReference>
<gene>
    <name evidence="4" type="primary">tsaA</name>
    <name evidence="4" type="ORF">DS957_014900</name>
</gene>
<dbReference type="SUPFAM" id="SSF118196">
    <property type="entry name" value="YaeB-like"/>
    <property type="match status" value="1"/>
</dbReference>
<keyword evidence="4" id="KW-0808">Transferase</keyword>
<evidence type="ECO:0000313" key="5">
    <source>
        <dbReference type="Proteomes" id="UP000253437"/>
    </source>
</evidence>
<sequence length="133" mass="14756">MNTIQTPQLEFIGQIRTPYTEVSQCPNNIQPQDGPVCEIQLKSQYHQGLVGLEVEQKILVLYWLSGANRQPEMMQGKKGTFALRSPHRPNPIGAAVIPIESIDEGVIKVRGLDCLDGTPLVDIKPAIYFEAQS</sequence>
<keyword evidence="1" id="KW-0949">S-adenosyl-L-methionine</keyword>
<keyword evidence="4" id="KW-0489">Methyltransferase</keyword>
<dbReference type="Pfam" id="PF01980">
    <property type="entry name" value="TrmO_N"/>
    <property type="match status" value="1"/>
</dbReference>
<dbReference type="PANTHER" id="PTHR12818">
    <property type="entry name" value="TRNA (ADENINE(37)-N6)-METHYLTRANSFERASE"/>
    <property type="match status" value="1"/>
</dbReference>
<dbReference type="AlphaFoldDB" id="A0A8B3DER2"/>
<dbReference type="GeneID" id="83584804"/>
<dbReference type="NCBIfam" id="TIGR00104">
    <property type="entry name" value="tRNA_TsaA"/>
    <property type="match status" value="1"/>
</dbReference>
<evidence type="ECO:0000256" key="1">
    <source>
        <dbReference type="ARBA" id="ARBA00022691"/>
    </source>
</evidence>
<proteinExistence type="inferred from homology"/>
<dbReference type="EMBL" id="QOUW02000054">
    <property type="protein sequence ID" value="RIW11684.1"/>
    <property type="molecule type" value="Genomic_DNA"/>
</dbReference>
<evidence type="ECO:0000313" key="4">
    <source>
        <dbReference type="EMBL" id="RIW11684.1"/>
    </source>
</evidence>
<dbReference type="RefSeq" id="WP_009697079.1">
    <property type="nucleotide sequence ID" value="NZ_CP125876.1"/>
</dbReference>
<evidence type="ECO:0000256" key="2">
    <source>
        <dbReference type="ARBA" id="ARBA00033753"/>
    </source>
</evidence>
<accession>A0A8B3DER2</accession>
<dbReference type="Gene3D" id="2.40.30.70">
    <property type="entry name" value="YaeB-like"/>
    <property type="match status" value="1"/>
</dbReference>
<dbReference type="GO" id="GO:0032259">
    <property type="term" value="P:methylation"/>
    <property type="evidence" value="ECO:0007669"/>
    <property type="project" value="UniProtKB-KW"/>
</dbReference>
<comment type="caution">
    <text evidence="4">The sequence shown here is derived from an EMBL/GenBank/DDBJ whole genome shotgun (WGS) entry which is preliminary data.</text>
</comment>
<dbReference type="InterPro" id="IPR036413">
    <property type="entry name" value="YaeB-like_sf"/>
</dbReference>
<comment type="similarity">
    <text evidence="2">Belongs to the tRNA methyltransferase O family.</text>
</comment>
<reference evidence="4 5" key="1">
    <citation type="submission" date="2018-08" db="EMBL/GenBank/DDBJ databases">
        <title>Vibrio harveyi strains pathogenic to white snook Centropomus viridis Lockington (1877) and potential probiotic bacteria.</title>
        <authorList>
            <person name="Soto-Rodriguez S."/>
            <person name="Gomez-Gil B."/>
            <person name="Lozano-Olvera R."/>
        </authorList>
    </citation>
    <scope>NUCLEOTIDE SEQUENCE [LARGE SCALE GENOMIC DNA]</scope>
    <source>
        <strain evidence="4 5">CAIM 1508</strain>
    </source>
</reference>
<evidence type="ECO:0000259" key="3">
    <source>
        <dbReference type="PROSITE" id="PS51668"/>
    </source>
</evidence>
<organism evidence="4 5">
    <name type="scientific">Vibrio harveyi</name>
    <name type="common">Beneckea harveyi</name>
    <dbReference type="NCBI Taxonomy" id="669"/>
    <lineage>
        <taxon>Bacteria</taxon>
        <taxon>Pseudomonadati</taxon>
        <taxon>Pseudomonadota</taxon>
        <taxon>Gammaproteobacteria</taxon>
        <taxon>Vibrionales</taxon>
        <taxon>Vibrionaceae</taxon>
        <taxon>Vibrio</taxon>
    </lineage>
</organism>
<dbReference type="Proteomes" id="UP000253437">
    <property type="component" value="Unassembled WGS sequence"/>
</dbReference>
<dbReference type="InterPro" id="IPR040372">
    <property type="entry name" value="YaeB-like"/>
</dbReference>
<dbReference type="PANTHER" id="PTHR12818:SF0">
    <property type="entry name" value="TRNA (ADENINE(37)-N6)-METHYLTRANSFERASE"/>
    <property type="match status" value="1"/>
</dbReference>
<dbReference type="PROSITE" id="PS51668">
    <property type="entry name" value="TSAA_2"/>
    <property type="match status" value="1"/>
</dbReference>
<dbReference type="InterPro" id="IPR036414">
    <property type="entry name" value="YaeB_N_sf"/>
</dbReference>